<organism evidence="2 3">
    <name type="scientific">Metschnikowia aff. pulcherrima</name>
    <dbReference type="NCBI Taxonomy" id="2163413"/>
    <lineage>
        <taxon>Eukaryota</taxon>
        <taxon>Fungi</taxon>
        <taxon>Dikarya</taxon>
        <taxon>Ascomycota</taxon>
        <taxon>Saccharomycotina</taxon>
        <taxon>Pichiomycetes</taxon>
        <taxon>Metschnikowiaceae</taxon>
        <taxon>Metschnikowia</taxon>
    </lineage>
</organism>
<evidence type="ECO:0000256" key="1">
    <source>
        <dbReference type="SAM" id="MobiDB-lite"/>
    </source>
</evidence>
<gene>
    <name evidence="2" type="ORF">METSCH_A00490</name>
</gene>
<dbReference type="EMBL" id="CP034456">
    <property type="protein sequence ID" value="QBM85431.1"/>
    <property type="molecule type" value="Genomic_DNA"/>
</dbReference>
<protein>
    <submittedName>
        <fullName evidence="2">Uncharacterized protein</fullName>
    </submittedName>
</protein>
<evidence type="ECO:0000313" key="3">
    <source>
        <dbReference type="Proteomes" id="UP000292447"/>
    </source>
</evidence>
<dbReference type="Proteomes" id="UP000292447">
    <property type="component" value="Chromosome I"/>
</dbReference>
<reference evidence="3" key="1">
    <citation type="submission" date="2019-03" db="EMBL/GenBank/DDBJ databases">
        <title>Snf2 controls pulcherriminic acid biosynthesis and connects pigmentation and antifungal activity of the yeast Metschnikowia pulcherrima.</title>
        <authorList>
            <person name="Gore-Lloyd D."/>
            <person name="Sumann I."/>
            <person name="Brachmann A.O."/>
            <person name="Schneeberger K."/>
            <person name="Ortiz-Merino R.A."/>
            <person name="Moreno-Beltran M."/>
            <person name="Schlaefli M."/>
            <person name="Kirner P."/>
            <person name="Santos Kron A."/>
            <person name="Wolfe K.H."/>
            <person name="Piel J."/>
            <person name="Ahrens C.H."/>
            <person name="Henk D."/>
            <person name="Freimoser F.M."/>
        </authorList>
    </citation>
    <scope>NUCLEOTIDE SEQUENCE [LARGE SCALE GENOMIC DNA]</scope>
    <source>
        <strain evidence="3">APC 1.2</strain>
    </source>
</reference>
<keyword evidence="3" id="KW-1185">Reference proteome</keyword>
<evidence type="ECO:0000313" key="2">
    <source>
        <dbReference type="EMBL" id="QBM85431.1"/>
    </source>
</evidence>
<sequence length="105" mass="11795">MLCSSNAAEHYALNLTPPPTPQNSNKRSRDDYEVLQTTTKKTQFCQIHSQAHLETVHMMMEASKLQTHNTSAADLCPAGVSDNNEQISTPIQRPFWPVITRLKDS</sequence>
<dbReference type="AlphaFoldDB" id="A0A4P6XIJ0"/>
<feature type="region of interest" description="Disordered" evidence="1">
    <location>
        <begin position="1"/>
        <end position="30"/>
    </location>
</feature>
<proteinExistence type="predicted"/>
<accession>A0A4P6XIJ0</accession>
<name>A0A4P6XIJ0_9ASCO</name>